<dbReference type="Proteomes" id="UP000886841">
    <property type="component" value="Unassembled WGS sequence"/>
</dbReference>
<dbReference type="Gene3D" id="3.90.1150.10">
    <property type="entry name" value="Aspartate Aminotransferase, domain 1"/>
    <property type="match status" value="1"/>
</dbReference>
<dbReference type="InterPro" id="IPR015421">
    <property type="entry name" value="PyrdxlP-dep_Trfase_major"/>
</dbReference>
<gene>
    <name evidence="9" type="ORF">IAB98_09280</name>
</gene>
<dbReference type="GO" id="GO:0051536">
    <property type="term" value="F:iron-sulfur cluster binding"/>
    <property type="evidence" value="ECO:0007669"/>
    <property type="project" value="UniProtKB-KW"/>
</dbReference>
<sequence length="384" mass="42166">MEAYLDNSATTRCYDSVAEIVRKTMLEDYGNPSAMHKKGVEAEQYVREAKEKIAKTLKAEPKEIYFTSGGTESNNWALIGTALANRRQGNHIITTAIEHPAVSAPASFLEEQGFTVTRLGVDETGHISLEELSQALTPETILVSIMYVNNEIGAVQPVEEAARLIHEKCPRAYFHVDAIQGYGKYRIYPKRVGIDMLSASGHKIHGPKGIGFLYVREGVKLFPYIYGGGQQRGMRSGTDNVPGAAGLGVAAEEIYRNLEEDTARMRELKLLLAEGLGKLEGVKLHGGAPGEDAPHILNASFLGVRSEVLLHTLEERGIYISAGSACSSHKRSGSPTLTALGLSREEMESSVRFSLAETSRREEITYTLQVLAEVLPMLRRFTRK</sequence>
<dbReference type="InterPro" id="IPR020578">
    <property type="entry name" value="Aminotrans_V_PyrdxlP_BS"/>
</dbReference>
<evidence type="ECO:0000313" key="9">
    <source>
        <dbReference type="EMBL" id="HIR93594.1"/>
    </source>
</evidence>
<dbReference type="PROSITE" id="PS00595">
    <property type="entry name" value="AA_TRANSFER_CLASS_5"/>
    <property type="match status" value="1"/>
</dbReference>
<dbReference type="GO" id="GO:0031071">
    <property type="term" value="F:cysteine desulfurase activity"/>
    <property type="evidence" value="ECO:0007669"/>
    <property type="project" value="UniProtKB-ARBA"/>
</dbReference>
<evidence type="ECO:0000256" key="4">
    <source>
        <dbReference type="ARBA" id="ARBA00022898"/>
    </source>
</evidence>
<evidence type="ECO:0000256" key="5">
    <source>
        <dbReference type="ARBA" id="ARBA00023004"/>
    </source>
</evidence>
<keyword evidence="4" id="KW-0663">Pyridoxal phosphate</keyword>
<comment type="similarity">
    <text evidence="2">Belongs to the class-V pyridoxal-phosphate-dependent aminotransferase family. NifS/IscS subfamily.</text>
</comment>
<dbReference type="AlphaFoldDB" id="A0A9D1JG45"/>
<feature type="domain" description="Aminotransferase class V" evidence="8">
    <location>
        <begin position="4"/>
        <end position="365"/>
    </location>
</feature>
<name>A0A9D1JG45_9FIRM</name>
<reference evidence="9" key="2">
    <citation type="journal article" date="2021" name="PeerJ">
        <title>Extensive microbial diversity within the chicken gut microbiome revealed by metagenomics and culture.</title>
        <authorList>
            <person name="Gilroy R."/>
            <person name="Ravi A."/>
            <person name="Getino M."/>
            <person name="Pursley I."/>
            <person name="Horton D.L."/>
            <person name="Alikhan N.F."/>
            <person name="Baker D."/>
            <person name="Gharbi K."/>
            <person name="Hall N."/>
            <person name="Watson M."/>
            <person name="Adriaenssens E.M."/>
            <person name="Foster-Nyarko E."/>
            <person name="Jarju S."/>
            <person name="Secka A."/>
            <person name="Antonio M."/>
            <person name="Oren A."/>
            <person name="Chaudhuri R.R."/>
            <person name="La Ragione R."/>
            <person name="Hildebrand F."/>
            <person name="Pallen M.J."/>
        </authorList>
    </citation>
    <scope>NUCLEOTIDE SEQUENCE</scope>
    <source>
        <strain evidence="9">ChiSxjej1B13-7041</strain>
    </source>
</reference>
<dbReference type="EMBL" id="DVHU01000082">
    <property type="protein sequence ID" value="HIR93594.1"/>
    <property type="molecule type" value="Genomic_DNA"/>
</dbReference>
<dbReference type="InterPro" id="IPR015424">
    <property type="entry name" value="PyrdxlP-dep_Trfase"/>
</dbReference>
<dbReference type="FunFam" id="3.40.640.10:FF:000084">
    <property type="entry name" value="IscS-like cysteine desulfurase"/>
    <property type="match status" value="1"/>
</dbReference>
<evidence type="ECO:0000313" key="10">
    <source>
        <dbReference type="Proteomes" id="UP000886841"/>
    </source>
</evidence>
<proteinExistence type="inferred from homology"/>
<keyword evidence="3" id="KW-0479">Metal-binding</keyword>
<dbReference type="PIRSF" id="PIRSF005572">
    <property type="entry name" value="NifS"/>
    <property type="match status" value="1"/>
</dbReference>
<dbReference type="InterPro" id="IPR016454">
    <property type="entry name" value="Cysteine_dSase"/>
</dbReference>
<comment type="cofactor">
    <cofactor evidence="1 7">
        <name>pyridoxal 5'-phosphate</name>
        <dbReference type="ChEBI" id="CHEBI:597326"/>
    </cofactor>
</comment>
<evidence type="ECO:0000256" key="2">
    <source>
        <dbReference type="ARBA" id="ARBA00006490"/>
    </source>
</evidence>
<keyword evidence="5" id="KW-0408">Iron</keyword>
<keyword evidence="6" id="KW-0411">Iron-sulfur</keyword>
<dbReference type="GO" id="GO:0046872">
    <property type="term" value="F:metal ion binding"/>
    <property type="evidence" value="ECO:0007669"/>
    <property type="project" value="UniProtKB-KW"/>
</dbReference>
<evidence type="ECO:0000259" key="8">
    <source>
        <dbReference type="Pfam" id="PF00266"/>
    </source>
</evidence>
<evidence type="ECO:0000256" key="3">
    <source>
        <dbReference type="ARBA" id="ARBA00022723"/>
    </source>
</evidence>
<evidence type="ECO:0000256" key="1">
    <source>
        <dbReference type="ARBA" id="ARBA00001933"/>
    </source>
</evidence>
<evidence type="ECO:0000256" key="7">
    <source>
        <dbReference type="RuleBase" id="RU004504"/>
    </source>
</evidence>
<comment type="caution">
    <text evidence="9">The sequence shown here is derived from an EMBL/GenBank/DDBJ whole genome shotgun (WGS) entry which is preliminary data.</text>
</comment>
<dbReference type="PANTHER" id="PTHR11601">
    <property type="entry name" value="CYSTEINE DESULFURYLASE FAMILY MEMBER"/>
    <property type="match status" value="1"/>
</dbReference>
<organism evidence="9 10">
    <name type="scientific">Candidatus Egerieimonas intestinavium</name>
    <dbReference type="NCBI Taxonomy" id="2840777"/>
    <lineage>
        <taxon>Bacteria</taxon>
        <taxon>Bacillati</taxon>
        <taxon>Bacillota</taxon>
        <taxon>Clostridia</taxon>
        <taxon>Lachnospirales</taxon>
        <taxon>Lachnospiraceae</taxon>
        <taxon>Lachnospiraceae incertae sedis</taxon>
        <taxon>Candidatus Egerieimonas</taxon>
    </lineage>
</organism>
<dbReference type="InterPro" id="IPR015422">
    <property type="entry name" value="PyrdxlP-dep_Trfase_small"/>
</dbReference>
<dbReference type="PANTHER" id="PTHR11601:SF50">
    <property type="entry name" value="CYSTEINE DESULFURASE ISCS 2-RELATED"/>
    <property type="match status" value="1"/>
</dbReference>
<accession>A0A9D1JG45</accession>
<evidence type="ECO:0000256" key="6">
    <source>
        <dbReference type="ARBA" id="ARBA00023014"/>
    </source>
</evidence>
<dbReference type="InterPro" id="IPR000192">
    <property type="entry name" value="Aminotrans_V_dom"/>
</dbReference>
<dbReference type="Pfam" id="PF00266">
    <property type="entry name" value="Aminotran_5"/>
    <property type="match status" value="1"/>
</dbReference>
<reference evidence="9" key="1">
    <citation type="submission" date="2020-10" db="EMBL/GenBank/DDBJ databases">
        <authorList>
            <person name="Gilroy R."/>
        </authorList>
    </citation>
    <scope>NUCLEOTIDE SEQUENCE</scope>
    <source>
        <strain evidence="9">ChiSxjej1B13-7041</strain>
    </source>
</reference>
<dbReference type="Gene3D" id="3.40.640.10">
    <property type="entry name" value="Type I PLP-dependent aspartate aminotransferase-like (Major domain)"/>
    <property type="match status" value="1"/>
</dbReference>
<protein>
    <submittedName>
        <fullName evidence="9">Cysteine desulfurase</fullName>
    </submittedName>
</protein>
<dbReference type="SUPFAM" id="SSF53383">
    <property type="entry name" value="PLP-dependent transferases"/>
    <property type="match status" value="1"/>
</dbReference>
<dbReference type="Gene3D" id="1.10.260.50">
    <property type="match status" value="1"/>
</dbReference>